<keyword evidence="2" id="KW-0805">Transcription regulation</keyword>
<dbReference type="RefSeq" id="WP_322879520.1">
    <property type="nucleotide sequence ID" value="NZ_JAVMIP010000026.1"/>
</dbReference>
<dbReference type="PROSITE" id="PS50931">
    <property type="entry name" value="HTH_LYSR"/>
    <property type="match status" value="1"/>
</dbReference>
<dbReference type="Pfam" id="PF03466">
    <property type="entry name" value="LysR_substrate"/>
    <property type="match status" value="1"/>
</dbReference>
<dbReference type="InterPro" id="IPR050389">
    <property type="entry name" value="LysR-type_TF"/>
</dbReference>
<comment type="caution">
    <text evidence="6">The sequence shown here is derived from an EMBL/GenBank/DDBJ whole genome shotgun (WGS) entry which is preliminary data.</text>
</comment>
<dbReference type="InterPro" id="IPR036390">
    <property type="entry name" value="WH_DNA-bd_sf"/>
</dbReference>
<dbReference type="SUPFAM" id="SSF46785">
    <property type="entry name" value="Winged helix' DNA-binding domain"/>
    <property type="match status" value="1"/>
</dbReference>
<dbReference type="PANTHER" id="PTHR30118">
    <property type="entry name" value="HTH-TYPE TRANSCRIPTIONAL REGULATOR LEUO-RELATED"/>
    <property type="match status" value="1"/>
</dbReference>
<dbReference type="Pfam" id="PF00126">
    <property type="entry name" value="HTH_1"/>
    <property type="match status" value="1"/>
</dbReference>
<dbReference type="GO" id="GO:0003700">
    <property type="term" value="F:DNA-binding transcription factor activity"/>
    <property type="evidence" value="ECO:0007669"/>
    <property type="project" value="InterPro"/>
</dbReference>
<evidence type="ECO:0000256" key="4">
    <source>
        <dbReference type="ARBA" id="ARBA00023163"/>
    </source>
</evidence>
<keyword evidence="7" id="KW-1185">Reference proteome</keyword>
<dbReference type="InterPro" id="IPR037402">
    <property type="entry name" value="YidZ_PBP2"/>
</dbReference>
<proteinExistence type="inferred from homology"/>
<dbReference type="EMBL" id="JAVMIP010000026">
    <property type="protein sequence ID" value="MDS3862313.1"/>
    <property type="molecule type" value="Genomic_DNA"/>
</dbReference>
<dbReference type="AlphaFoldDB" id="A0AAE4FUW6"/>
<evidence type="ECO:0000259" key="5">
    <source>
        <dbReference type="PROSITE" id="PS50931"/>
    </source>
</evidence>
<dbReference type="InterPro" id="IPR036388">
    <property type="entry name" value="WH-like_DNA-bd_sf"/>
</dbReference>
<gene>
    <name evidence="6" type="ORF">RIF25_16050</name>
</gene>
<dbReference type="InterPro" id="IPR005119">
    <property type="entry name" value="LysR_subst-bd"/>
</dbReference>
<comment type="similarity">
    <text evidence="1">Belongs to the LysR transcriptional regulatory family.</text>
</comment>
<dbReference type="SUPFAM" id="SSF53850">
    <property type="entry name" value="Periplasmic binding protein-like II"/>
    <property type="match status" value="1"/>
</dbReference>
<evidence type="ECO:0000256" key="3">
    <source>
        <dbReference type="ARBA" id="ARBA00023125"/>
    </source>
</evidence>
<dbReference type="PANTHER" id="PTHR30118:SF15">
    <property type="entry name" value="TRANSCRIPTIONAL REGULATORY PROTEIN"/>
    <property type="match status" value="1"/>
</dbReference>
<sequence length="308" mass="34807">MKSIKLANIDLNLLIAFEALYHEQSVTLAAQRLNVGQPAMSSALGRLRLIFEDELFIRIGRQMRPTATAQAIAPKLINALEMIREALQEQQLFDPATDQRAFTIAAPDYLSNLIVPKILDVLTLKAPNIDLRLITVQKESCFNLLAEGVVDCVLGTFEDVPNHFFQESLFFEGFMGICQANHPAIDCMDLAHFVQFPHALFTLRRDATGAIDQALAEYGLRRRILLTTPYWFILPAVIATSDILTAVPTCFSRHLLDNYALASFEIPLDLPSWSVSMVWHQLQDQDVASHWLRQVIQRVCRENFINIS</sequence>
<name>A0AAE4FUW6_9CYAN</name>
<dbReference type="Proteomes" id="UP001268256">
    <property type="component" value="Unassembled WGS sequence"/>
</dbReference>
<keyword evidence="3" id="KW-0238">DNA-binding</keyword>
<dbReference type="Gene3D" id="3.40.190.10">
    <property type="entry name" value="Periplasmic binding protein-like II"/>
    <property type="match status" value="2"/>
</dbReference>
<organism evidence="6 7">
    <name type="scientific">Pseudocalidococcus azoricus BACA0444</name>
    <dbReference type="NCBI Taxonomy" id="2918990"/>
    <lineage>
        <taxon>Bacteria</taxon>
        <taxon>Bacillati</taxon>
        <taxon>Cyanobacteriota</taxon>
        <taxon>Cyanophyceae</taxon>
        <taxon>Acaryochloridales</taxon>
        <taxon>Thermosynechococcaceae</taxon>
        <taxon>Pseudocalidococcus</taxon>
        <taxon>Pseudocalidococcus azoricus</taxon>
    </lineage>
</organism>
<reference evidence="7" key="1">
    <citation type="submission" date="2023-07" db="EMBL/GenBank/DDBJ databases">
        <authorList>
            <person name="Luz R."/>
            <person name="Cordeiro R."/>
            <person name="Fonseca A."/>
            <person name="Goncalves V."/>
        </authorList>
    </citation>
    <scope>NUCLEOTIDE SEQUENCE [LARGE SCALE GENOMIC DNA]</scope>
    <source>
        <strain evidence="7">BACA0444</strain>
    </source>
</reference>
<feature type="domain" description="HTH lysR-type" evidence="5">
    <location>
        <begin position="9"/>
        <end position="66"/>
    </location>
</feature>
<accession>A0AAE4FUW6</accession>
<dbReference type="CDD" id="cd08417">
    <property type="entry name" value="PBP2_Nitroaromatics_like"/>
    <property type="match status" value="1"/>
</dbReference>
<keyword evidence="4" id="KW-0804">Transcription</keyword>
<evidence type="ECO:0000256" key="1">
    <source>
        <dbReference type="ARBA" id="ARBA00009437"/>
    </source>
</evidence>
<dbReference type="InterPro" id="IPR000847">
    <property type="entry name" value="LysR_HTH_N"/>
</dbReference>
<evidence type="ECO:0000313" key="6">
    <source>
        <dbReference type="EMBL" id="MDS3862313.1"/>
    </source>
</evidence>
<evidence type="ECO:0000256" key="2">
    <source>
        <dbReference type="ARBA" id="ARBA00023015"/>
    </source>
</evidence>
<evidence type="ECO:0000313" key="7">
    <source>
        <dbReference type="Proteomes" id="UP001268256"/>
    </source>
</evidence>
<dbReference type="Gene3D" id="1.10.10.10">
    <property type="entry name" value="Winged helix-like DNA-binding domain superfamily/Winged helix DNA-binding domain"/>
    <property type="match status" value="1"/>
</dbReference>
<dbReference type="GO" id="GO:0003677">
    <property type="term" value="F:DNA binding"/>
    <property type="evidence" value="ECO:0007669"/>
    <property type="project" value="UniProtKB-KW"/>
</dbReference>
<protein>
    <submittedName>
        <fullName evidence="6">LysR family transcriptional regulator</fullName>
    </submittedName>
</protein>
<dbReference type="PRINTS" id="PR00039">
    <property type="entry name" value="HTHLYSR"/>
</dbReference>